<organism evidence="2 3">
    <name type="scientific">Pseudomonas sivasensis</name>
    <dbReference type="NCBI Taxonomy" id="1880678"/>
    <lineage>
        <taxon>Bacteria</taxon>
        <taxon>Pseudomonadati</taxon>
        <taxon>Pseudomonadota</taxon>
        <taxon>Gammaproteobacteria</taxon>
        <taxon>Pseudomonadales</taxon>
        <taxon>Pseudomonadaceae</taxon>
        <taxon>Pseudomonas</taxon>
    </lineage>
</organism>
<gene>
    <name evidence="2" type="ORF">ACIOWJ_12060</name>
</gene>
<comment type="caution">
    <text evidence="2">The sequence shown here is derived from an EMBL/GenBank/DDBJ whole genome shotgun (WGS) entry which is preliminary data.</text>
</comment>
<protein>
    <recommendedName>
        <fullName evidence="4">HTH marR-type domain-containing protein</fullName>
    </recommendedName>
</protein>
<proteinExistence type="predicted"/>
<keyword evidence="1" id="KW-0472">Membrane</keyword>
<evidence type="ECO:0000313" key="2">
    <source>
        <dbReference type="EMBL" id="MFJ2678817.1"/>
    </source>
</evidence>
<accession>A0ABW8DYY8</accession>
<evidence type="ECO:0000256" key="1">
    <source>
        <dbReference type="SAM" id="Phobius"/>
    </source>
</evidence>
<keyword evidence="1" id="KW-1133">Transmembrane helix</keyword>
<dbReference type="Proteomes" id="UP001617213">
    <property type="component" value="Unassembled WGS sequence"/>
</dbReference>
<keyword evidence="1" id="KW-0812">Transmembrane</keyword>
<dbReference type="EMBL" id="JBIUWZ010000014">
    <property type="protein sequence ID" value="MFJ2678817.1"/>
    <property type="molecule type" value="Genomic_DNA"/>
</dbReference>
<dbReference type="RefSeq" id="WP_401381359.1">
    <property type="nucleotide sequence ID" value="NZ_JBIUWZ010000014.1"/>
</dbReference>
<sequence length="216" mass="23670">MDMKGSLGKVIGWPLAIAALVGQSFIGYVTENGQVPPWMPERLGGLAGWLSTDVSIPVWSLVLILVCVGAVGTLFVKYQSRTKPRGARLNADAVAATHQRCVELEEVSIRLKESTISLQQQLQQKTQALEALQAKKLAVSDIGMKVLTVIARCTDRDARPTLSTIALAMAVGHVEAHAAIDVLIEQKLLEKIIATRGMYFRFTPKGRAYYMEHKDQ</sequence>
<evidence type="ECO:0000313" key="3">
    <source>
        <dbReference type="Proteomes" id="UP001617213"/>
    </source>
</evidence>
<name>A0ABW8DYY8_9PSED</name>
<keyword evidence="3" id="KW-1185">Reference proteome</keyword>
<reference evidence="2 3" key="1">
    <citation type="submission" date="2024-10" db="EMBL/GenBank/DDBJ databases">
        <title>The Natural Products Discovery Center: Release of the First 8490 Sequenced Strains for Exploring Actinobacteria Biosynthetic Diversity.</title>
        <authorList>
            <person name="Kalkreuter E."/>
            <person name="Kautsar S.A."/>
            <person name="Yang D."/>
            <person name="Bader C.D."/>
            <person name="Teijaro C.N."/>
            <person name="Fluegel L."/>
            <person name="Davis C.M."/>
            <person name="Simpson J.R."/>
            <person name="Lauterbach L."/>
            <person name="Steele A.D."/>
            <person name="Gui C."/>
            <person name="Meng S."/>
            <person name="Li G."/>
            <person name="Viehrig K."/>
            <person name="Ye F."/>
            <person name="Su P."/>
            <person name="Kiefer A.F."/>
            <person name="Nichols A."/>
            <person name="Cepeda A.J."/>
            <person name="Yan W."/>
            <person name="Fan B."/>
            <person name="Jiang Y."/>
            <person name="Adhikari A."/>
            <person name="Zheng C.-J."/>
            <person name="Schuster L."/>
            <person name="Cowan T.M."/>
            <person name="Smanski M.J."/>
            <person name="Chevrette M.G."/>
            <person name="De Carvalho L.P.S."/>
            <person name="Shen B."/>
        </authorList>
    </citation>
    <scope>NUCLEOTIDE SEQUENCE [LARGE SCALE GENOMIC DNA]</scope>
    <source>
        <strain evidence="2 3">NPDC087581</strain>
    </source>
</reference>
<feature type="transmembrane region" description="Helical" evidence="1">
    <location>
        <begin position="12"/>
        <end position="30"/>
    </location>
</feature>
<evidence type="ECO:0008006" key="4">
    <source>
        <dbReference type="Google" id="ProtNLM"/>
    </source>
</evidence>
<feature type="transmembrane region" description="Helical" evidence="1">
    <location>
        <begin position="56"/>
        <end position="76"/>
    </location>
</feature>